<name>A0A5J5G9J8_9BACL</name>
<evidence type="ECO:0000313" key="8">
    <source>
        <dbReference type="Proteomes" id="UP000367750"/>
    </source>
</evidence>
<dbReference type="Proteomes" id="UP000367750">
    <property type="component" value="Unassembled WGS sequence"/>
</dbReference>
<evidence type="ECO:0000256" key="5">
    <source>
        <dbReference type="SAM" id="Phobius"/>
    </source>
</evidence>
<dbReference type="AlphaFoldDB" id="A0A5J5G9J8"/>
<dbReference type="Pfam" id="PF02656">
    <property type="entry name" value="DUF202"/>
    <property type="match status" value="1"/>
</dbReference>
<keyword evidence="3 5" id="KW-1133">Transmembrane helix</keyword>
<sequence>MNQPLHEERYTQQHLANERTYLAWVRTSIAVIGLGFLSAGIAFRTEALASVGHWIASIGGVGAVLLGALIQLLATLDFQRRRREINAGVFHSRSIPVWSLFIAMTVICSLLIILVVMMFYDA</sequence>
<evidence type="ECO:0000256" key="4">
    <source>
        <dbReference type="ARBA" id="ARBA00023136"/>
    </source>
</evidence>
<feature type="domain" description="DUF202" evidence="6">
    <location>
        <begin position="13"/>
        <end position="83"/>
    </location>
</feature>
<evidence type="ECO:0000256" key="1">
    <source>
        <dbReference type="ARBA" id="ARBA00004127"/>
    </source>
</evidence>
<keyword evidence="8" id="KW-1185">Reference proteome</keyword>
<protein>
    <submittedName>
        <fullName evidence="7">DUF202 domain-containing protein</fullName>
    </submittedName>
</protein>
<feature type="transmembrane region" description="Helical" evidence="5">
    <location>
        <begin position="54"/>
        <end position="76"/>
    </location>
</feature>
<feature type="transmembrane region" description="Helical" evidence="5">
    <location>
        <begin position="97"/>
        <end position="120"/>
    </location>
</feature>
<evidence type="ECO:0000259" key="6">
    <source>
        <dbReference type="Pfam" id="PF02656"/>
    </source>
</evidence>
<evidence type="ECO:0000256" key="3">
    <source>
        <dbReference type="ARBA" id="ARBA00022989"/>
    </source>
</evidence>
<gene>
    <name evidence="7" type="ORF">F4V43_12475</name>
</gene>
<proteinExistence type="predicted"/>
<dbReference type="EMBL" id="VYKK01000015">
    <property type="protein sequence ID" value="KAA9004204.1"/>
    <property type="molecule type" value="Genomic_DNA"/>
</dbReference>
<reference evidence="7 8" key="1">
    <citation type="submission" date="2019-09" db="EMBL/GenBank/DDBJ databases">
        <title>Bacillus ochoae sp. nov., Paenibacillus whitsoniae sp. nov., Paenibacillus spiritus sp. nov. Isolated from the Mars Exploration Rover during spacecraft assembly.</title>
        <authorList>
            <person name="Seuylemezian A."/>
            <person name="Vaishampayan P."/>
        </authorList>
    </citation>
    <scope>NUCLEOTIDE SEQUENCE [LARGE SCALE GENOMIC DNA]</scope>
    <source>
        <strain evidence="7 8">MER_111</strain>
    </source>
</reference>
<keyword evidence="4 5" id="KW-0472">Membrane</keyword>
<comment type="subcellular location">
    <subcellularLocation>
        <location evidence="1">Endomembrane system</location>
        <topology evidence="1">Multi-pass membrane protein</topology>
    </subcellularLocation>
</comment>
<dbReference type="OrthoDB" id="582337at2"/>
<feature type="transmembrane region" description="Helical" evidence="5">
    <location>
        <begin position="21"/>
        <end position="42"/>
    </location>
</feature>
<dbReference type="GO" id="GO:0012505">
    <property type="term" value="C:endomembrane system"/>
    <property type="evidence" value="ECO:0007669"/>
    <property type="project" value="UniProtKB-SubCell"/>
</dbReference>
<comment type="caution">
    <text evidence="7">The sequence shown here is derived from an EMBL/GenBank/DDBJ whole genome shotgun (WGS) entry which is preliminary data.</text>
</comment>
<evidence type="ECO:0000256" key="2">
    <source>
        <dbReference type="ARBA" id="ARBA00022692"/>
    </source>
</evidence>
<keyword evidence="2 5" id="KW-0812">Transmembrane</keyword>
<dbReference type="RefSeq" id="WP_150458556.1">
    <property type="nucleotide sequence ID" value="NZ_VYKK01000015.1"/>
</dbReference>
<dbReference type="InterPro" id="IPR003807">
    <property type="entry name" value="DUF202"/>
</dbReference>
<accession>A0A5J5G9J8</accession>
<organism evidence="7 8">
    <name type="scientific">Paenibacillus spiritus</name>
    <dbReference type="NCBI Taxonomy" id="2496557"/>
    <lineage>
        <taxon>Bacteria</taxon>
        <taxon>Bacillati</taxon>
        <taxon>Bacillota</taxon>
        <taxon>Bacilli</taxon>
        <taxon>Bacillales</taxon>
        <taxon>Paenibacillaceae</taxon>
        <taxon>Paenibacillus</taxon>
    </lineage>
</organism>
<evidence type="ECO:0000313" key="7">
    <source>
        <dbReference type="EMBL" id="KAA9004204.1"/>
    </source>
</evidence>